<dbReference type="GO" id="GO:0003677">
    <property type="term" value="F:DNA binding"/>
    <property type="evidence" value="ECO:0007669"/>
    <property type="project" value="UniProtKB-UniRule"/>
</dbReference>
<dbReference type="PANTHER" id="PTHR47506:SF1">
    <property type="entry name" value="HTH-TYPE TRANSCRIPTIONAL REGULATOR YJDC"/>
    <property type="match status" value="1"/>
</dbReference>
<evidence type="ECO:0000256" key="2">
    <source>
        <dbReference type="ARBA" id="ARBA00023125"/>
    </source>
</evidence>
<dbReference type="EMBL" id="STGY01000049">
    <property type="protein sequence ID" value="THV41202.1"/>
    <property type="molecule type" value="Genomic_DNA"/>
</dbReference>
<reference evidence="7" key="1">
    <citation type="submission" date="2019-04" db="EMBL/GenBank/DDBJ databases">
        <title>Nocardioides xinjiangensis sp. nov.</title>
        <authorList>
            <person name="Liu S."/>
        </authorList>
    </citation>
    <scope>NUCLEOTIDE SEQUENCE [LARGE SCALE GENOMIC DNA]</scope>
    <source>
        <strain evidence="7">18</strain>
    </source>
</reference>
<dbReference type="RefSeq" id="WP_136534927.1">
    <property type="nucleotide sequence ID" value="NZ_STGY01000049.1"/>
</dbReference>
<dbReference type="PRINTS" id="PR00455">
    <property type="entry name" value="HTHTETR"/>
</dbReference>
<evidence type="ECO:0000256" key="3">
    <source>
        <dbReference type="ARBA" id="ARBA00023163"/>
    </source>
</evidence>
<dbReference type="SUPFAM" id="SSF48498">
    <property type="entry name" value="Tetracyclin repressor-like, C-terminal domain"/>
    <property type="match status" value="1"/>
</dbReference>
<gene>
    <name evidence="6" type="ORF">FAB82_12770</name>
</gene>
<dbReference type="PROSITE" id="PS50977">
    <property type="entry name" value="HTH_TETR_2"/>
    <property type="match status" value="1"/>
</dbReference>
<evidence type="ECO:0000259" key="5">
    <source>
        <dbReference type="PROSITE" id="PS50977"/>
    </source>
</evidence>
<evidence type="ECO:0000256" key="4">
    <source>
        <dbReference type="PROSITE-ProRule" id="PRU00335"/>
    </source>
</evidence>
<sequence length="205" mass="22376">MTTDTEQPRLTRAARRVLDTASELFYHQGINSVGVDRIAAEAGVTKKTIYDRFGSKDNLVMAYLRARDVRWRVVVERHIDAAPDPRGAVLAVFDSLTEWRATEGDRGCAMINARAEISGPDHPAHALAADQKRWLMGRFAELIESAGLLEVGSETEVKAEVKAEIQDTALELLLLHEGAVVMSDVGQFGNAVAIARKAAGRLLSP</sequence>
<comment type="caution">
    <text evidence="6">The sequence shown here is derived from an EMBL/GenBank/DDBJ whole genome shotgun (WGS) entry which is preliminary data.</text>
</comment>
<dbReference type="AlphaFoldDB" id="A0A4S8QDN4"/>
<dbReference type="SUPFAM" id="SSF46689">
    <property type="entry name" value="Homeodomain-like"/>
    <property type="match status" value="1"/>
</dbReference>
<protein>
    <submittedName>
        <fullName evidence="6">TetR/AcrR family transcriptional regulator</fullName>
    </submittedName>
</protein>
<evidence type="ECO:0000313" key="6">
    <source>
        <dbReference type="EMBL" id="THV41202.1"/>
    </source>
</evidence>
<evidence type="ECO:0000256" key="1">
    <source>
        <dbReference type="ARBA" id="ARBA00023015"/>
    </source>
</evidence>
<dbReference type="Gene3D" id="1.10.357.10">
    <property type="entry name" value="Tetracycline Repressor, domain 2"/>
    <property type="match status" value="1"/>
</dbReference>
<dbReference type="InterPro" id="IPR009057">
    <property type="entry name" value="Homeodomain-like_sf"/>
</dbReference>
<dbReference type="Proteomes" id="UP000308760">
    <property type="component" value="Unassembled WGS sequence"/>
</dbReference>
<keyword evidence="1" id="KW-0805">Transcription regulation</keyword>
<organism evidence="6 7">
    <name type="scientific">Glycomyces buryatensis</name>
    <dbReference type="NCBI Taxonomy" id="2570927"/>
    <lineage>
        <taxon>Bacteria</taxon>
        <taxon>Bacillati</taxon>
        <taxon>Actinomycetota</taxon>
        <taxon>Actinomycetes</taxon>
        <taxon>Glycomycetales</taxon>
        <taxon>Glycomycetaceae</taxon>
        <taxon>Glycomyces</taxon>
    </lineage>
</organism>
<proteinExistence type="predicted"/>
<name>A0A4S8QDN4_9ACTN</name>
<dbReference type="PANTHER" id="PTHR47506">
    <property type="entry name" value="TRANSCRIPTIONAL REGULATORY PROTEIN"/>
    <property type="match status" value="1"/>
</dbReference>
<accession>A0A4S8QDN4</accession>
<reference evidence="6 7" key="2">
    <citation type="submission" date="2019-05" db="EMBL/GenBank/DDBJ databases">
        <title>Glycomyces buryatensis sp. nov.</title>
        <authorList>
            <person name="Nikitina E."/>
        </authorList>
    </citation>
    <scope>NUCLEOTIDE SEQUENCE [LARGE SCALE GENOMIC DNA]</scope>
    <source>
        <strain evidence="6 7">18</strain>
    </source>
</reference>
<keyword evidence="3" id="KW-0804">Transcription</keyword>
<dbReference type="Pfam" id="PF00440">
    <property type="entry name" value="TetR_N"/>
    <property type="match status" value="1"/>
</dbReference>
<feature type="DNA-binding region" description="H-T-H motif" evidence="4">
    <location>
        <begin position="34"/>
        <end position="53"/>
    </location>
</feature>
<feature type="domain" description="HTH tetR-type" evidence="5">
    <location>
        <begin position="11"/>
        <end position="71"/>
    </location>
</feature>
<evidence type="ECO:0000313" key="7">
    <source>
        <dbReference type="Proteomes" id="UP000308760"/>
    </source>
</evidence>
<dbReference type="InterPro" id="IPR036271">
    <property type="entry name" value="Tet_transcr_reg_TetR-rel_C_sf"/>
</dbReference>
<dbReference type="OrthoDB" id="4214267at2"/>
<keyword evidence="7" id="KW-1185">Reference proteome</keyword>
<dbReference type="InterPro" id="IPR001647">
    <property type="entry name" value="HTH_TetR"/>
</dbReference>
<keyword evidence="2 4" id="KW-0238">DNA-binding</keyword>